<evidence type="ECO:0000313" key="7">
    <source>
        <dbReference type="Proteomes" id="UP000283928"/>
    </source>
</evidence>
<dbReference type="AlphaFoldDB" id="A0A414KN10"/>
<comment type="caution">
    <text evidence="6">The sequence shown here is derived from an EMBL/GenBank/DDBJ whole genome shotgun (WGS) entry which is preliminary data.</text>
</comment>
<dbReference type="GO" id="GO:0005829">
    <property type="term" value="C:cytosol"/>
    <property type="evidence" value="ECO:0007669"/>
    <property type="project" value="TreeGrafter"/>
</dbReference>
<evidence type="ECO:0000256" key="4">
    <source>
        <dbReference type="ARBA" id="ARBA00023235"/>
    </source>
</evidence>
<dbReference type="PANTHER" id="PTHR37831">
    <property type="entry name" value="D-RIBOSE PYRANASE"/>
    <property type="match status" value="1"/>
</dbReference>
<accession>A0A414KN10</accession>
<dbReference type="GO" id="GO:0048029">
    <property type="term" value="F:monosaccharide binding"/>
    <property type="evidence" value="ECO:0007669"/>
    <property type="project" value="InterPro"/>
</dbReference>
<dbReference type="EMBL" id="QSKO01000001">
    <property type="protein sequence ID" value="RHE78469.1"/>
    <property type="molecule type" value="Genomic_DNA"/>
</dbReference>
<evidence type="ECO:0000256" key="3">
    <source>
        <dbReference type="ARBA" id="ARBA00022490"/>
    </source>
</evidence>
<keyword evidence="5" id="KW-0119">Carbohydrate metabolism</keyword>
<dbReference type="GO" id="GO:0062193">
    <property type="term" value="F:D-ribose pyranase activity"/>
    <property type="evidence" value="ECO:0007669"/>
    <property type="project" value="UniProtKB-EC"/>
</dbReference>
<comment type="catalytic activity">
    <reaction evidence="1">
        <text>beta-D-ribopyranose = beta-D-ribofuranose</text>
        <dbReference type="Rhea" id="RHEA:25432"/>
        <dbReference type="ChEBI" id="CHEBI:27476"/>
        <dbReference type="ChEBI" id="CHEBI:47002"/>
        <dbReference type="EC" id="5.4.99.62"/>
    </reaction>
</comment>
<name>A0A414KN10_9FIRM</name>
<protein>
    <recommendedName>
        <fullName evidence="2">D-ribose pyranase</fullName>
        <ecNumber evidence="2">5.4.99.62</ecNumber>
    </recommendedName>
</protein>
<dbReference type="PANTHER" id="PTHR37831:SF1">
    <property type="entry name" value="D-RIBOSE PYRANASE"/>
    <property type="match status" value="1"/>
</dbReference>
<dbReference type="GO" id="GO:0019303">
    <property type="term" value="P:D-ribose catabolic process"/>
    <property type="evidence" value="ECO:0007669"/>
    <property type="project" value="TreeGrafter"/>
</dbReference>
<evidence type="ECO:0000256" key="5">
    <source>
        <dbReference type="ARBA" id="ARBA00023277"/>
    </source>
</evidence>
<evidence type="ECO:0000256" key="2">
    <source>
        <dbReference type="ARBA" id="ARBA00012862"/>
    </source>
</evidence>
<proteinExistence type="predicted"/>
<organism evidence="6 7">
    <name type="scientific">Blautia obeum</name>
    <dbReference type="NCBI Taxonomy" id="40520"/>
    <lineage>
        <taxon>Bacteria</taxon>
        <taxon>Bacillati</taxon>
        <taxon>Bacillota</taxon>
        <taxon>Clostridia</taxon>
        <taxon>Lachnospirales</taxon>
        <taxon>Lachnospiraceae</taxon>
        <taxon>Blautia</taxon>
    </lineage>
</organism>
<dbReference type="EC" id="5.4.99.62" evidence="2"/>
<dbReference type="GO" id="GO:0016872">
    <property type="term" value="F:intramolecular lyase activity"/>
    <property type="evidence" value="ECO:0007669"/>
    <property type="project" value="InterPro"/>
</dbReference>
<sequence>MAGLKACHVLSENFFEIILSERVKKMKKRGVINQQLSNALAGLGHGDYFLLCDAGFPIPKEVERVDLALTFGIPNMDQCLKAILDEIVVQKVTIAKEMKDLNDEGYQFLKRVFKNQKLCEISQAELVKLADNAKFIVRSGELRCYSNILLEAASGVETFKNDFIIDPAQI</sequence>
<evidence type="ECO:0000256" key="1">
    <source>
        <dbReference type="ARBA" id="ARBA00000223"/>
    </source>
</evidence>
<dbReference type="InterPro" id="IPR007721">
    <property type="entry name" value="RbsD_FucU"/>
</dbReference>
<dbReference type="SUPFAM" id="SSF102546">
    <property type="entry name" value="RbsD-like"/>
    <property type="match status" value="1"/>
</dbReference>
<keyword evidence="4 6" id="KW-0413">Isomerase</keyword>
<dbReference type="Pfam" id="PF05025">
    <property type="entry name" value="RbsD_FucU"/>
    <property type="match status" value="1"/>
</dbReference>
<dbReference type="InterPro" id="IPR023750">
    <property type="entry name" value="RbsD-like_sf"/>
</dbReference>
<gene>
    <name evidence="6" type="ORF">DW723_00315</name>
</gene>
<evidence type="ECO:0000313" key="6">
    <source>
        <dbReference type="EMBL" id="RHE78469.1"/>
    </source>
</evidence>
<dbReference type="Gene3D" id="3.40.1650.10">
    <property type="entry name" value="RbsD-like domain"/>
    <property type="match status" value="1"/>
</dbReference>
<dbReference type="InterPro" id="IPR023064">
    <property type="entry name" value="D-ribose_pyranase"/>
</dbReference>
<keyword evidence="3" id="KW-0963">Cytoplasm</keyword>
<reference evidence="6 7" key="1">
    <citation type="submission" date="2018-08" db="EMBL/GenBank/DDBJ databases">
        <title>A genome reference for cultivated species of the human gut microbiota.</title>
        <authorList>
            <person name="Zou Y."/>
            <person name="Xue W."/>
            <person name="Luo G."/>
        </authorList>
    </citation>
    <scope>NUCLEOTIDE SEQUENCE [LARGE SCALE GENOMIC DNA]</scope>
    <source>
        <strain evidence="6 7">AM27-32LB</strain>
    </source>
</reference>
<dbReference type="Proteomes" id="UP000283928">
    <property type="component" value="Unassembled WGS sequence"/>
</dbReference>
<dbReference type="NCBIfam" id="NF008761">
    <property type="entry name" value="PRK11797.1"/>
    <property type="match status" value="1"/>
</dbReference>